<evidence type="ECO:0000313" key="10">
    <source>
        <dbReference type="EMBL" id="KHJ32999.1"/>
    </source>
</evidence>
<feature type="region of interest" description="Disordered" evidence="8">
    <location>
        <begin position="1"/>
        <end position="104"/>
    </location>
</feature>
<dbReference type="GO" id="GO:0005524">
    <property type="term" value="F:ATP binding"/>
    <property type="evidence" value="ECO:0007669"/>
    <property type="project" value="UniProtKB-KW"/>
</dbReference>
<dbReference type="GO" id="GO:0003682">
    <property type="term" value="F:chromatin binding"/>
    <property type="evidence" value="ECO:0007669"/>
    <property type="project" value="TreeGrafter"/>
</dbReference>
<comment type="similarity">
    <text evidence="2">Belongs to the rad17/RAD24 family.</text>
</comment>
<dbReference type="GO" id="GO:0003689">
    <property type="term" value="F:DNA clamp loader activity"/>
    <property type="evidence" value="ECO:0007669"/>
    <property type="project" value="TreeGrafter"/>
</dbReference>
<evidence type="ECO:0000256" key="1">
    <source>
        <dbReference type="ARBA" id="ARBA00004123"/>
    </source>
</evidence>
<dbReference type="STRING" id="52586.A0A0B1P8K9"/>
<dbReference type="InterPro" id="IPR004582">
    <property type="entry name" value="Checkpoint_prot_Rad17_Rad24"/>
</dbReference>
<dbReference type="Gene3D" id="3.40.50.300">
    <property type="entry name" value="P-loop containing nucleotide triphosphate hydrolases"/>
    <property type="match status" value="1"/>
</dbReference>
<dbReference type="GO" id="GO:0033314">
    <property type="term" value="P:mitotic DNA replication checkpoint signaling"/>
    <property type="evidence" value="ECO:0007669"/>
    <property type="project" value="TreeGrafter"/>
</dbReference>
<evidence type="ECO:0000259" key="9">
    <source>
        <dbReference type="SMART" id="SM00382"/>
    </source>
</evidence>
<dbReference type="InterPro" id="IPR003593">
    <property type="entry name" value="AAA+_ATPase"/>
</dbReference>
<dbReference type="PANTHER" id="PTHR12172">
    <property type="entry name" value="CELL CYCLE CHECKPOINT PROTEIN RAD17"/>
    <property type="match status" value="1"/>
</dbReference>
<dbReference type="AlphaFoldDB" id="A0A0B1P8K9"/>
<dbReference type="SUPFAM" id="SSF52540">
    <property type="entry name" value="P-loop containing nucleoside triphosphate hydrolases"/>
    <property type="match status" value="1"/>
</dbReference>
<keyword evidence="6" id="KW-0539">Nucleus</keyword>
<dbReference type="InterPro" id="IPR027417">
    <property type="entry name" value="P-loop_NTPase"/>
</dbReference>
<dbReference type="SMART" id="SM00382">
    <property type="entry name" value="AAA"/>
    <property type="match status" value="1"/>
</dbReference>
<reference evidence="10 11" key="1">
    <citation type="journal article" date="2014" name="BMC Genomics">
        <title>Adaptive genomic structural variation in the grape powdery mildew pathogen, Erysiphe necator.</title>
        <authorList>
            <person name="Jones L."/>
            <person name="Riaz S."/>
            <person name="Morales-Cruz A."/>
            <person name="Amrine K.C."/>
            <person name="McGuire B."/>
            <person name="Gubler W.D."/>
            <person name="Walker M.A."/>
            <person name="Cantu D."/>
        </authorList>
    </citation>
    <scope>NUCLEOTIDE SEQUENCE [LARGE SCALE GENOMIC DNA]</scope>
    <source>
        <strain evidence="11">c</strain>
    </source>
</reference>
<evidence type="ECO:0000256" key="7">
    <source>
        <dbReference type="ARBA" id="ARBA00023306"/>
    </source>
</evidence>
<comment type="caution">
    <text evidence="10">The sequence shown here is derived from an EMBL/GenBank/DDBJ whole genome shotgun (WGS) entry which is preliminary data.</text>
</comment>
<protein>
    <submittedName>
        <fullName evidence="10">Putative cell cycle checkpoint protein rad17</fullName>
    </submittedName>
</protein>
<keyword evidence="11" id="KW-1185">Reference proteome</keyword>
<dbReference type="EMBL" id="JNVN01001678">
    <property type="protein sequence ID" value="KHJ32999.1"/>
    <property type="molecule type" value="Genomic_DNA"/>
</dbReference>
<evidence type="ECO:0000313" key="11">
    <source>
        <dbReference type="Proteomes" id="UP000030854"/>
    </source>
</evidence>
<keyword evidence="5" id="KW-0067">ATP-binding</keyword>
<dbReference type="GO" id="GO:0005634">
    <property type="term" value="C:nucleus"/>
    <property type="evidence" value="ECO:0007669"/>
    <property type="project" value="UniProtKB-SubCell"/>
</dbReference>
<dbReference type="GO" id="GO:0006281">
    <property type="term" value="P:DNA repair"/>
    <property type="evidence" value="ECO:0007669"/>
    <property type="project" value="InterPro"/>
</dbReference>
<dbReference type="InterPro" id="IPR057927">
    <property type="entry name" value="RAD24-like_helical"/>
</dbReference>
<dbReference type="GO" id="GO:0000077">
    <property type="term" value="P:DNA damage checkpoint signaling"/>
    <property type="evidence" value="ECO:0007669"/>
    <property type="project" value="TreeGrafter"/>
</dbReference>
<keyword evidence="3" id="KW-0547">Nucleotide-binding</keyword>
<gene>
    <name evidence="10" type="ORF">EV44_g5670</name>
</gene>
<feature type="domain" description="AAA+ ATPase" evidence="9">
    <location>
        <begin position="248"/>
        <end position="431"/>
    </location>
</feature>
<evidence type="ECO:0000256" key="2">
    <source>
        <dbReference type="ARBA" id="ARBA00006168"/>
    </source>
</evidence>
<evidence type="ECO:0000256" key="3">
    <source>
        <dbReference type="ARBA" id="ARBA00022741"/>
    </source>
</evidence>
<sequence>MARPSKRQKCDNWSSEFITLQPKPDSISSSPPKQRVSNSTSSFKEPRKVSTKISQSRARAAGYLKRPSSQIFAHTRDTKTTDSITQSPEKPKHKSKIEKTKGRDISSFYPISTQRNKPIAFNTASQGTEYSSQNLKANSTSNDDIISDWDEDDLEFSQHSSCVPEVETTKFAYHDQSIKLRNKNLGSSSTEGIRKFHHPKLDESEIHNGSRTWAERFAPVNFQELAVHKRKVADVKKWLEDVFGGKTSQRLLLLKGVSGCGKTTTLRLLAESLGCQVLEWRNPVGPLASSDGCLSMSAQFDEFLGRGGIYGQLDISPVLEAASSVKKKNKMHERKSIILVEEFPSNLSSTSITLQAFQSSILQYLTTQTQQNYFSSNKNSIHSVAPVVIVVSESLLSTSTTMTDSFTAYKLLGKTILQHPGLRTIEFNPIAPTFLTKALELVVQKESRKSGRKKTPGPRVLKQLGEIGDIRSAICSLEFLCLRGDSDGDWSAKVSFSSSKSKIKEAAMTKMEKDSLELITKREFSLGIFHAVGKVIYNKRQDSPSSFSMDWNTEDLPSYISFHSRPKRPVVSVNNLIDEIGTDIQTFIAALHENYVPSCNASPSCFEFSTLDHINGCIDALSDSDLLHPPCSESHTNLGNDSLYSNEISFQIAVRGLLFSLPNPVSRKAQEAMTSSQKGRKDDAYSMFYPASLRLWKIKEDFETTVDLCCNRLLKGTNQNQIGLVALQEEGSGQSVVGTVETWKRNPSNQCQTAAKYGPFGMATSMSRKELILERLPYMAKIIKKRKYSGFPIDIEQLEKVTSFVGTTANKDFLDDYNLTGKVDRNCISNEFFDYKKTKKSSILQQSLGYKDSLPTQHKLDLKLVLSDDDIEDD</sequence>
<proteinExistence type="inferred from homology"/>
<organism evidence="10 11">
    <name type="scientific">Uncinula necator</name>
    <name type="common">Grape powdery mildew</name>
    <dbReference type="NCBI Taxonomy" id="52586"/>
    <lineage>
        <taxon>Eukaryota</taxon>
        <taxon>Fungi</taxon>
        <taxon>Dikarya</taxon>
        <taxon>Ascomycota</taxon>
        <taxon>Pezizomycotina</taxon>
        <taxon>Leotiomycetes</taxon>
        <taxon>Erysiphales</taxon>
        <taxon>Erysiphaceae</taxon>
        <taxon>Erysiphe</taxon>
    </lineage>
</organism>
<dbReference type="OMA" id="YNKREDP"/>
<keyword evidence="4" id="KW-0227">DNA damage</keyword>
<evidence type="ECO:0000256" key="4">
    <source>
        <dbReference type="ARBA" id="ARBA00022763"/>
    </source>
</evidence>
<accession>A0A0B1P8K9</accession>
<keyword evidence="7" id="KW-0131">Cell cycle</keyword>
<dbReference type="Proteomes" id="UP000030854">
    <property type="component" value="Unassembled WGS sequence"/>
</dbReference>
<feature type="compositionally biased region" description="Low complexity" evidence="8">
    <location>
        <begin position="22"/>
        <end position="33"/>
    </location>
</feature>
<dbReference type="Pfam" id="PF03215">
    <property type="entry name" value="Rad17"/>
    <property type="match status" value="1"/>
</dbReference>
<evidence type="ECO:0000256" key="5">
    <source>
        <dbReference type="ARBA" id="ARBA00022840"/>
    </source>
</evidence>
<evidence type="ECO:0000256" key="6">
    <source>
        <dbReference type="ARBA" id="ARBA00023242"/>
    </source>
</evidence>
<dbReference type="HOGENOM" id="CLU_006397_1_0_1"/>
<dbReference type="PANTHER" id="PTHR12172:SF0">
    <property type="entry name" value="CELL CYCLE CHECKPOINT PROTEIN RAD17"/>
    <property type="match status" value="1"/>
</dbReference>
<dbReference type="Pfam" id="PF25812">
    <property type="entry name" value="RAD24_helical"/>
    <property type="match status" value="1"/>
</dbReference>
<evidence type="ECO:0000256" key="8">
    <source>
        <dbReference type="SAM" id="MobiDB-lite"/>
    </source>
</evidence>
<name>A0A0B1P8K9_UNCNE</name>
<comment type="subcellular location">
    <subcellularLocation>
        <location evidence="1">Nucleus</location>
    </subcellularLocation>
</comment>